<evidence type="ECO:0000259" key="1">
    <source>
        <dbReference type="Pfam" id="PF02627"/>
    </source>
</evidence>
<dbReference type="Proteomes" id="UP001321786">
    <property type="component" value="Chromosome"/>
</dbReference>
<dbReference type="InterPro" id="IPR003779">
    <property type="entry name" value="CMD-like"/>
</dbReference>
<sequence length="121" mass="13534">MEKEKKKIMTILERKMGMVPKPLENMSNLDMDMLKNYLEEKQIAYSGTNLDNKTQVLIALSVGIALDSPGCIMGGLTFAKKYGATVEEILEMYNVVKFSKASSSISSFAPAMQWLLENDDE</sequence>
<gene>
    <name evidence="2" type="ORF">HLPR_20410</name>
</gene>
<protein>
    <recommendedName>
        <fullName evidence="1">Carboxymuconolactone decarboxylase-like domain-containing protein</fullName>
    </recommendedName>
</protein>
<dbReference type="RefSeq" id="WP_338535330.1">
    <property type="nucleotide sequence ID" value="NZ_AP028654.1"/>
</dbReference>
<dbReference type="AlphaFoldDB" id="A0AAU9ETD9"/>
<dbReference type="GO" id="GO:0051920">
    <property type="term" value="F:peroxiredoxin activity"/>
    <property type="evidence" value="ECO:0007669"/>
    <property type="project" value="InterPro"/>
</dbReference>
<keyword evidence="3" id="KW-1185">Reference proteome</keyword>
<dbReference type="SUPFAM" id="SSF69118">
    <property type="entry name" value="AhpD-like"/>
    <property type="match status" value="1"/>
</dbReference>
<organism evidence="2 3">
    <name type="scientific">Helicovermis profundi</name>
    <dbReference type="NCBI Taxonomy" id="3065157"/>
    <lineage>
        <taxon>Bacteria</taxon>
        <taxon>Bacillati</taxon>
        <taxon>Bacillota</taxon>
        <taxon>Clostridia</taxon>
        <taxon>Helicovermis</taxon>
    </lineage>
</organism>
<accession>A0AAU9ETD9</accession>
<dbReference type="EMBL" id="AP028654">
    <property type="protein sequence ID" value="BEP29710.1"/>
    <property type="molecule type" value="Genomic_DNA"/>
</dbReference>
<dbReference type="Pfam" id="PF02627">
    <property type="entry name" value="CMD"/>
    <property type="match status" value="1"/>
</dbReference>
<name>A0AAU9ETD9_9FIRM</name>
<evidence type="ECO:0000313" key="2">
    <source>
        <dbReference type="EMBL" id="BEP29710.1"/>
    </source>
</evidence>
<dbReference type="KEGG" id="hprf:HLPR_20410"/>
<dbReference type="Gene3D" id="1.20.1290.10">
    <property type="entry name" value="AhpD-like"/>
    <property type="match status" value="1"/>
</dbReference>
<dbReference type="InterPro" id="IPR029032">
    <property type="entry name" value="AhpD-like"/>
</dbReference>
<evidence type="ECO:0000313" key="3">
    <source>
        <dbReference type="Proteomes" id="UP001321786"/>
    </source>
</evidence>
<feature type="domain" description="Carboxymuconolactone decarboxylase-like" evidence="1">
    <location>
        <begin position="42"/>
        <end position="102"/>
    </location>
</feature>
<reference evidence="2 3" key="1">
    <citation type="submission" date="2023-08" db="EMBL/GenBank/DDBJ databases">
        <title>Helicovermis profunda gen. nov., sp. nov., a novel mesophilic, fermentative bacterium within the Bacillota from a deep-sea hydrothermal vent chimney.</title>
        <authorList>
            <person name="Miyazaki U."/>
            <person name="Mizutani D."/>
            <person name="Hashimoto Y."/>
            <person name="Tame A."/>
            <person name="Sawayama S."/>
            <person name="Miyazaki J."/>
            <person name="Takai K."/>
            <person name="Nakagawa S."/>
        </authorList>
    </citation>
    <scope>NUCLEOTIDE SEQUENCE [LARGE SCALE GENOMIC DNA]</scope>
    <source>
        <strain evidence="2 3">S502</strain>
    </source>
</reference>
<proteinExistence type="predicted"/>